<evidence type="ECO:0000313" key="3">
    <source>
        <dbReference type="Proteomes" id="UP000654075"/>
    </source>
</evidence>
<accession>A0A813H9Z7</accession>
<dbReference type="AlphaFoldDB" id="A0A813H9Z7"/>
<dbReference type="EMBL" id="CAJNNV010031043">
    <property type="protein sequence ID" value="CAE8634516.1"/>
    <property type="molecule type" value="Genomic_DNA"/>
</dbReference>
<keyword evidence="3" id="KW-1185">Reference proteome</keyword>
<feature type="domain" description="N-acetyltransferase" evidence="1">
    <location>
        <begin position="123"/>
        <end position="262"/>
    </location>
</feature>
<dbReference type="Gene3D" id="3.40.630.30">
    <property type="match status" value="1"/>
</dbReference>
<dbReference type="Pfam" id="PF00583">
    <property type="entry name" value="Acetyltransf_1"/>
    <property type="match status" value="1"/>
</dbReference>
<evidence type="ECO:0000259" key="1">
    <source>
        <dbReference type="PROSITE" id="PS51186"/>
    </source>
</evidence>
<dbReference type="SUPFAM" id="SSF55729">
    <property type="entry name" value="Acyl-CoA N-acyltransferases (Nat)"/>
    <property type="match status" value="1"/>
</dbReference>
<dbReference type="InterPro" id="IPR016181">
    <property type="entry name" value="Acyl_CoA_acyltransferase"/>
</dbReference>
<proteinExistence type="predicted"/>
<sequence length="279" mass="29192">MATALAAQLRVPAEKLSAFAEVYEALGARGAERWEELLRKVRSTAEVEQRIVQRPDLLQGGAFEKARTDEMKMLSNAKDRLVFCGRYSAKVGTALDAALDSASAGLKAAAETAAKLGGGELKVVLAHASFGDEHAACRIEAFPYRPSVSAGHGTAVIEARTAERTAAAMAGTLLGYVAMQGNYIDTIEVFNAYSGLGVATALLAGAAAVEVAQGGAELCLDVRAANTPALAMYKKLGFSFGALQHPGFLDWDGGYEGRAEASAVKAKLPSHADCSQLVR</sequence>
<dbReference type="Proteomes" id="UP000654075">
    <property type="component" value="Unassembled WGS sequence"/>
</dbReference>
<organism evidence="2 3">
    <name type="scientific">Polarella glacialis</name>
    <name type="common">Dinoflagellate</name>
    <dbReference type="NCBI Taxonomy" id="89957"/>
    <lineage>
        <taxon>Eukaryota</taxon>
        <taxon>Sar</taxon>
        <taxon>Alveolata</taxon>
        <taxon>Dinophyceae</taxon>
        <taxon>Suessiales</taxon>
        <taxon>Suessiaceae</taxon>
        <taxon>Polarella</taxon>
    </lineage>
</organism>
<protein>
    <recommendedName>
        <fullName evidence="1">N-acetyltransferase domain-containing protein</fullName>
    </recommendedName>
</protein>
<dbReference type="PROSITE" id="PS51186">
    <property type="entry name" value="GNAT"/>
    <property type="match status" value="1"/>
</dbReference>
<comment type="caution">
    <text evidence="2">The sequence shown here is derived from an EMBL/GenBank/DDBJ whole genome shotgun (WGS) entry which is preliminary data.</text>
</comment>
<evidence type="ECO:0000313" key="2">
    <source>
        <dbReference type="EMBL" id="CAE8634516.1"/>
    </source>
</evidence>
<dbReference type="InterPro" id="IPR000182">
    <property type="entry name" value="GNAT_dom"/>
</dbReference>
<dbReference type="GO" id="GO:0016747">
    <property type="term" value="F:acyltransferase activity, transferring groups other than amino-acyl groups"/>
    <property type="evidence" value="ECO:0007669"/>
    <property type="project" value="InterPro"/>
</dbReference>
<reference evidence="2" key="1">
    <citation type="submission" date="2021-02" db="EMBL/GenBank/DDBJ databases">
        <authorList>
            <person name="Dougan E. K."/>
            <person name="Rhodes N."/>
            <person name="Thang M."/>
            <person name="Chan C."/>
        </authorList>
    </citation>
    <scope>NUCLEOTIDE SEQUENCE</scope>
</reference>
<gene>
    <name evidence="2" type="ORF">PGLA1383_LOCUS50165</name>
</gene>
<name>A0A813H9Z7_POLGL</name>